<dbReference type="AlphaFoldDB" id="V6LIN1"/>
<protein>
    <submittedName>
        <fullName evidence="1">Uncharacterized protein</fullName>
    </submittedName>
</protein>
<dbReference type="EMBL" id="KI546135">
    <property type="protein sequence ID" value="EST43576.1"/>
    <property type="molecule type" value="Genomic_DNA"/>
</dbReference>
<evidence type="ECO:0000313" key="1">
    <source>
        <dbReference type="EMBL" id="EST43576.1"/>
    </source>
</evidence>
<organism evidence="1">
    <name type="scientific">Spironucleus salmonicida</name>
    <dbReference type="NCBI Taxonomy" id="348837"/>
    <lineage>
        <taxon>Eukaryota</taxon>
        <taxon>Metamonada</taxon>
        <taxon>Diplomonadida</taxon>
        <taxon>Hexamitidae</taxon>
        <taxon>Hexamitinae</taxon>
        <taxon>Spironucleus</taxon>
    </lineage>
</organism>
<keyword evidence="3" id="KW-1185">Reference proteome</keyword>
<reference evidence="2" key="2">
    <citation type="submission" date="2020-12" db="EMBL/GenBank/DDBJ databases">
        <title>New Spironucleus salmonicida genome in near-complete chromosomes.</title>
        <authorList>
            <person name="Xu F."/>
            <person name="Kurt Z."/>
            <person name="Jimenez-Gonzalez A."/>
            <person name="Astvaldsson A."/>
            <person name="Andersson J.O."/>
            <person name="Svard S.G."/>
        </authorList>
    </citation>
    <scope>NUCLEOTIDE SEQUENCE</scope>
    <source>
        <strain evidence="2">ATCC 50377</strain>
    </source>
</reference>
<proteinExistence type="predicted"/>
<evidence type="ECO:0000313" key="3">
    <source>
        <dbReference type="Proteomes" id="UP000018208"/>
    </source>
</evidence>
<evidence type="ECO:0000313" key="2">
    <source>
        <dbReference type="EMBL" id="KAH0577548.1"/>
    </source>
</evidence>
<name>V6LIN1_9EUKA</name>
<dbReference type="Proteomes" id="UP000018208">
    <property type="component" value="Unassembled WGS sequence"/>
</dbReference>
<sequence>MRYEDGALPTLGREFPCKRKYNQTKSGNRQTFLYTNHLQKTNDTRGFNGQYEIPFNTLTQTCLKKNNGYFCSENKDFSAKRALLEPQMSETLMLTTRKREKHYPLYKRDPHNQFQSEICVGNEHENKQIWDRKV</sequence>
<dbReference type="EMBL" id="AUWU02000001">
    <property type="protein sequence ID" value="KAH0577548.1"/>
    <property type="molecule type" value="Genomic_DNA"/>
</dbReference>
<gene>
    <name evidence="1" type="ORF">SS50377_16617</name>
    <name evidence="2" type="ORF">SS50377_20902</name>
</gene>
<reference evidence="1 2" key="1">
    <citation type="journal article" date="2014" name="PLoS Genet.">
        <title>The Genome of Spironucleus salmonicida Highlights a Fish Pathogen Adapted to Fluctuating Environments.</title>
        <authorList>
            <person name="Xu F."/>
            <person name="Jerlstrom-Hultqvist J."/>
            <person name="Einarsson E."/>
            <person name="Astvaldsson A."/>
            <person name="Svard S.G."/>
            <person name="Andersson J.O."/>
        </authorList>
    </citation>
    <scope>NUCLEOTIDE SEQUENCE</scope>
    <source>
        <strain evidence="2">ATCC 50377</strain>
    </source>
</reference>
<accession>V6LIN1</accession>
<dbReference type="VEuPathDB" id="GiardiaDB:SS50377_20902"/>